<accession>A0A812IZJ6</accession>
<feature type="domain" description="Methyltransferase" evidence="2">
    <location>
        <begin position="104"/>
        <end position="143"/>
    </location>
</feature>
<feature type="transmembrane region" description="Helical" evidence="1">
    <location>
        <begin position="334"/>
        <end position="358"/>
    </location>
</feature>
<keyword evidence="4" id="KW-1185">Reference proteome</keyword>
<organism evidence="3 4">
    <name type="scientific">Symbiodinium necroappetens</name>
    <dbReference type="NCBI Taxonomy" id="1628268"/>
    <lineage>
        <taxon>Eukaryota</taxon>
        <taxon>Sar</taxon>
        <taxon>Alveolata</taxon>
        <taxon>Dinophyceae</taxon>
        <taxon>Suessiales</taxon>
        <taxon>Symbiodiniaceae</taxon>
        <taxon>Symbiodinium</taxon>
    </lineage>
</organism>
<comment type="caution">
    <text evidence="3">The sequence shown here is derived from an EMBL/GenBank/DDBJ whole genome shotgun (WGS) entry which is preliminary data.</text>
</comment>
<evidence type="ECO:0000313" key="3">
    <source>
        <dbReference type="EMBL" id="CAE7192648.1"/>
    </source>
</evidence>
<evidence type="ECO:0000259" key="2">
    <source>
        <dbReference type="Pfam" id="PF13649"/>
    </source>
</evidence>
<dbReference type="CDD" id="cd02440">
    <property type="entry name" value="AdoMet_MTases"/>
    <property type="match status" value="1"/>
</dbReference>
<dbReference type="AlphaFoldDB" id="A0A812IZJ6"/>
<dbReference type="Pfam" id="PF13649">
    <property type="entry name" value="Methyltransf_25"/>
    <property type="match status" value="1"/>
</dbReference>
<sequence>MGRFTAALDLLGRAPSSFLSTADSNEGQDWEELEAGDNRPDAGSYDYWQKRAATYDQDIFRSSDEDHEGIIHGEIDAAARRAEKARELTKGDDGSHAVSKLVAVDAGCGPGLWLDALTKRFGRVVGVDQSPNLLEKAKVDHEHLLQSKHSKVELQTAADLGQPCKSEYAADGQELCGPSVPGTTHSADLVASFNVLLSPNKQARENILRREVEMLRPEPGSTLLLLVPSAESYRAVRKLYRKLGGVESGLGKYADYLYDHPDEEADNVFRVFALTKHYSKKEACSMVEAAGLECDKVLSFPMRWRFVFPFASDEASFLGRFIFVQNGSELSHSYLYLSIYLSIYLSNIYIYIHIYIYIGKEVVSISSHPRLENWSGACQCSAKAKPLCALYLLFATDCEP</sequence>
<proteinExistence type="predicted"/>
<name>A0A812IZJ6_9DINO</name>
<gene>
    <name evidence="3" type="ORF">SNEC2469_LOCUS1221</name>
</gene>
<dbReference type="Gene3D" id="3.40.50.150">
    <property type="entry name" value="Vaccinia Virus protein VP39"/>
    <property type="match status" value="1"/>
</dbReference>
<dbReference type="EMBL" id="CAJNJA010005553">
    <property type="protein sequence ID" value="CAE7192648.1"/>
    <property type="molecule type" value="Genomic_DNA"/>
</dbReference>
<dbReference type="Proteomes" id="UP000601435">
    <property type="component" value="Unassembled WGS sequence"/>
</dbReference>
<keyword evidence="1" id="KW-0812">Transmembrane</keyword>
<dbReference type="InterPro" id="IPR029063">
    <property type="entry name" value="SAM-dependent_MTases_sf"/>
</dbReference>
<dbReference type="InterPro" id="IPR041698">
    <property type="entry name" value="Methyltransf_25"/>
</dbReference>
<protein>
    <recommendedName>
        <fullName evidence="2">Methyltransferase domain-containing protein</fullName>
    </recommendedName>
</protein>
<reference evidence="3" key="1">
    <citation type="submission" date="2021-02" db="EMBL/GenBank/DDBJ databases">
        <authorList>
            <person name="Dougan E. K."/>
            <person name="Rhodes N."/>
            <person name="Thang M."/>
            <person name="Chan C."/>
        </authorList>
    </citation>
    <scope>NUCLEOTIDE SEQUENCE</scope>
</reference>
<dbReference type="OrthoDB" id="6329284at2759"/>
<evidence type="ECO:0000256" key="1">
    <source>
        <dbReference type="SAM" id="Phobius"/>
    </source>
</evidence>
<dbReference type="SUPFAM" id="SSF53335">
    <property type="entry name" value="S-adenosyl-L-methionine-dependent methyltransferases"/>
    <property type="match status" value="1"/>
</dbReference>
<evidence type="ECO:0000313" key="4">
    <source>
        <dbReference type="Proteomes" id="UP000601435"/>
    </source>
</evidence>
<keyword evidence="1" id="KW-1133">Transmembrane helix</keyword>
<keyword evidence="1" id="KW-0472">Membrane</keyword>